<dbReference type="SUPFAM" id="SSF56219">
    <property type="entry name" value="DNase I-like"/>
    <property type="match status" value="1"/>
</dbReference>
<protein>
    <recommendedName>
        <fullName evidence="7">DUF4283 domain-containing protein</fullName>
    </recommendedName>
</protein>
<feature type="domain" description="Endonuclease/exonuclease/phosphatase" evidence="3">
    <location>
        <begin position="467"/>
        <end position="682"/>
    </location>
</feature>
<feature type="compositionally biased region" description="Basic and acidic residues" evidence="1">
    <location>
        <begin position="311"/>
        <end position="325"/>
    </location>
</feature>
<evidence type="ECO:0000313" key="5">
    <source>
        <dbReference type="EMBL" id="KAG2266387.1"/>
    </source>
</evidence>
<gene>
    <name evidence="5" type="ORF">Bca52824_073466</name>
</gene>
<evidence type="ECO:0008006" key="7">
    <source>
        <dbReference type="Google" id="ProtNLM"/>
    </source>
</evidence>
<proteinExistence type="predicted"/>
<keyword evidence="2" id="KW-0472">Membrane</keyword>
<dbReference type="Pfam" id="PF03372">
    <property type="entry name" value="Exo_endo_phos"/>
    <property type="match status" value="1"/>
</dbReference>
<feature type="transmembrane region" description="Helical" evidence="2">
    <location>
        <begin position="1051"/>
        <end position="1070"/>
    </location>
</feature>
<name>A0A8X7U598_BRACI</name>
<organism evidence="5 6">
    <name type="scientific">Brassica carinata</name>
    <name type="common">Ethiopian mustard</name>
    <name type="synonym">Abyssinian cabbage</name>
    <dbReference type="NCBI Taxonomy" id="52824"/>
    <lineage>
        <taxon>Eukaryota</taxon>
        <taxon>Viridiplantae</taxon>
        <taxon>Streptophyta</taxon>
        <taxon>Embryophyta</taxon>
        <taxon>Tracheophyta</taxon>
        <taxon>Spermatophyta</taxon>
        <taxon>Magnoliopsida</taxon>
        <taxon>eudicotyledons</taxon>
        <taxon>Gunneridae</taxon>
        <taxon>Pentapetalae</taxon>
        <taxon>rosids</taxon>
        <taxon>malvids</taxon>
        <taxon>Brassicales</taxon>
        <taxon>Brassicaceae</taxon>
        <taxon>Brassiceae</taxon>
        <taxon>Brassica</taxon>
    </lineage>
</organism>
<feature type="compositionally biased region" description="Basic and acidic residues" evidence="1">
    <location>
        <begin position="368"/>
        <end position="391"/>
    </location>
</feature>
<evidence type="ECO:0000256" key="1">
    <source>
        <dbReference type="SAM" id="MobiDB-lite"/>
    </source>
</evidence>
<evidence type="ECO:0000259" key="4">
    <source>
        <dbReference type="Pfam" id="PF14111"/>
    </source>
</evidence>
<dbReference type="PANTHER" id="PTHR33116">
    <property type="entry name" value="REVERSE TRANSCRIPTASE ZINC-BINDING DOMAIN-CONTAINING PROTEIN-RELATED-RELATED"/>
    <property type="match status" value="1"/>
</dbReference>
<reference evidence="5 6" key="1">
    <citation type="submission" date="2020-02" db="EMBL/GenBank/DDBJ databases">
        <authorList>
            <person name="Ma Q."/>
            <person name="Huang Y."/>
            <person name="Song X."/>
            <person name="Pei D."/>
        </authorList>
    </citation>
    <scope>NUCLEOTIDE SEQUENCE [LARGE SCALE GENOMIC DNA]</scope>
    <source>
        <strain evidence="5">Sxm20200214</strain>
        <tissue evidence="5">Leaf</tissue>
    </source>
</reference>
<comment type="caution">
    <text evidence="5">The sequence shown here is derived from an EMBL/GenBank/DDBJ whole genome shotgun (WGS) entry which is preliminary data.</text>
</comment>
<keyword evidence="2" id="KW-1133">Transmembrane helix</keyword>
<evidence type="ECO:0000313" key="6">
    <source>
        <dbReference type="Proteomes" id="UP000886595"/>
    </source>
</evidence>
<accession>A0A8X7U598</accession>
<dbReference type="AlphaFoldDB" id="A0A8X7U598"/>
<keyword evidence="6" id="KW-1185">Reference proteome</keyword>
<evidence type="ECO:0000259" key="3">
    <source>
        <dbReference type="Pfam" id="PF03372"/>
    </source>
</evidence>
<dbReference type="OrthoDB" id="1112099at2759"/>
<dbReference type="Pfam" id="PF14111">
    <property type="entry name" value="DUF4283"/>
    <property type="match status" value="1"/>
</dbReference>
<dbReference type="InterPro" id="IPR005135">
    <property type="entry name" value="Endo/exonuclease/phosphatase"/>
</dbReference>
<evidence type="ECO:0000256" key="2">
    <source>
        <dbReference type="SAM" id="Phobius"/>
    </source>
</evidence>
<feature type="domain" description="DUF4283" evidence="4">
    <location>
        <begin position="88"/>
        <end position="168"/>
    </location>
</feature>
<dbReference type="PANTHER" id="PTHR33116:SF80">
    <property type="entry name" value="REVERSE TRANSCRIPTASE ZINC-BINDING DOMAIN-CONTAINING PROTEIN"/>
    <property type="match status" value="1"/>
</dbReference>
<sequence>MISYAAVVSPFVHTSVFEKEIRAIESQIEVNLQRSSIPAEIPYSSAPTYAERFKASLRNLRKISTPTYLEDGTPMVQAPPAVILRASEMWKDHIVAHFHGRRPHPTKIISDLNPVWGKFGNITVRTISPTSCLIFIPSIQTRDWVLQVGYWQVDHCAFLVYPWSADGNLQEHELTTAPTWAVLKNVPPQLYSLDGISVVSSAIGEPLHTEKSRLDPYHFGDTKVKIEIQLDSEPPKLVEVRDDQGNAVRIQVEYPSLPPRCLNCGKFEHLINRCMQPILKRSKPSDQTSHQQVRMVSTSTKISLTGEADQEEGKIKVVNDEPIEKKVKKKKSKRKGRSRSRAPSNSLDSTTPIMDDQTILVSQAEGPGEEKPVEGVEKSKISDVDGSKILEEVEEQSGEASFLSETKGATQDVSLEEEEGEPKTPSGDDHEEDERLWFKHPKAVRKAIRQELWHSTMKKQPPRSIFSWNIRGLNNGSRQNKVRSFVNSLGCSVGALVETRVSEENSAIMMSSLFQGWSYESNYSEVNGGRIWIVWEQSLSVVVFKKPEQLMVSLTEGFMYAYNTEAQRRVLWQEIASMSAHHLVRDKPFIILGDFNQIVSASEHFSILPYDLPIRGMEEFSECLVQCELEDLETRGTFFTWTNNRPEDPILRKLDRALGNEAWREAFPDVVAQFEAPGESDHSLCIVDLLTVTDTRKVSFKYFSFLSTHPQFMEYILEAWQKEIAVGFELFYLAQRLKAVKGACRRINRVGFGNIQQKTKLAMEELQEIQSEMLSSPSESVFRREFVARKKWKCFDEALQIFYKAKSRIRWLKKGDANTKFFFKSVLAHQARNAIRFLFDEYGVKITNKAQIKDMVVSYFHHLLGSVSSSVPPSVLELQSLMRYRCPASISASLCAVPSTEKIKSTLMVSVNKEKTELLIDGGSHSLCQELAEAVGIKQGSLPVRYLGVPLSAKKMRKSDFKPLLDKIEARFNSWTVKHLSFAGRFQLIQAVIYSTISFWTSIFILPNECIRILERMCNAFLWRGAPSTICTPKAEGGLGLRRLADWNQVLALKLIWLLFAGGGSLWVSWMKAYRISGRHISKWELVAKRLVLNHLFVFPPRTFINIWP</sequence>
<feature type="compositionally biased region" description="Basic residues" evidence="1">
    <location>
        <begin position="326"/>
        <end position="340"/>
    </location>
</feature>
<dbReference type="InterPro" id="IPR036691">
    <property type="entry name" value="Endo/exonu/phosph_ase_sf"/>
</dbReference>
<feature type="region of interest" description="Disordered" evidence="1">
    <location>
        <begin position="281"/>
        <end position="435"/>
    </location>
</feature>
<keyword evidence="2" id="KW-0812">Transmembrane</keyword>
<dbReference type="GO" id="GO:0003824">
    <property type="term" value="F:catalytic activity"/>
    <property type="evidence" value="ECO:0007669"/>
    <property type="project" value="InterPro"/>
</dbReference>
<dbReference type="Proteomes" id="UP000886595">
    <property type="component" value="Unassembled WGS sequence"/>
</dbReference>
<dbReference type="InterPro" id="IPR025558">
    <property type="entry name" value="DUF4283"/>
</dbReference>
<dbReference type="EMBL" id="JAAMPC010000014">
    <property type="protein sequence ID" value="KAG2266387.1"/>
    <property type="molecule type" value="Genomic_DNA"/>
</dbReference>
<feature type="compositionally biased region" description="Polar residues" evidence="1">
    <location>
        <begin position="285"/>
        <end position="303"/>
    </location>
</feature>
<feature type="compositionally biased region" description="Polar residues" evidence="1">
    <location>
        <begin position="342"/>
        <end position="352"/>
    </location>
</feature>
<feature type="compositionally biased region" description="Polar residues" evidence="1">
    <location>
        <begin position="403"/>
        <end position="413"/>
    </location>
</feature>
<dbReference type="Gene3D" id="3.60.10.10">
    <property type="entry name" value="Endonuclease/exonuclease/phosphatase"/>
    <property type="match status" value="1"/>
</dbReference>